<dbReference type="HOGENOM" id="CLU_166678_0_0_7"/>
<dbReference type="PANTHER" id="PTHR39174">
    <property type="entry name" value="INNER MEMBRANE PROTEIN-RELATED"/>
    <property type="match status" value="1"/>
</dbReference>
<reference evidence="3" key="1">
    <citation type="submission" date="2009-09" db="EMBL/GenBank/DDBJ databases">
        <title>The complete chromosome of Desulfohalobium retbaense DSM 5692.</title>
        <authorList>
            <consortium name="US DOE Joint Genome Institute (JGI-PGF)"/>
            <person name="Lucas S."/>
            <person name="Copeland A."/>
            <person name="Lapidus A."/>
            <person name="Glavina del Rio T."/>
            <person name="Dalin E."/>
            <person name="Tice H."/>
            <person name="Bruce D."/>
            <person name="Goodwin L."/>
            <person name="Pitluck S."/>
            <person name="Kyrpides N."/>
            <person name="Mavromatis K."/>
            <person name="Ivanova N."/>
            <person name="Mikhailova N."/>
            <person name="Munk A.C."/>
            <person name="Brettin T."/>
            <person name="Detter J.C."/>
            <person name="Han C."/>
            <person name="Tapia R."/>
            <person name="Larimer F."/>
            <person name="Land M."/>
            <person name="Hauser L."/>
            <person name="Markowitz V."/>
            <person name="Cheng J.-F."/>
            <person name="Hugenholtz P."/>
            <person name="Woyke T."/>
            <person name="Wu D."/>
            <person name="Spring S."/>
            <person name="Klenk H.-P."/>
            <person name="Eisen J.A."/>
        </authorList>
    </citation>
    <scope>NUCLEOTIDE SEQUENCE [LARGE SCALE GENOMIC DNA]</scope>
    <source>
        <strain evidence="3">DSM 5692</strain>
    </source>
</reference>
<proteinExistence type="predicted"/>
<dbReference type="Proteomes" id="UP000001052">
    <property type="component" value="Chromosome"/>
</dbReference>
<organism evidence="2 3">
    <name type="scientific">Desulfohalobium retbaense (strain ATCC 49708 / DSM 5692 / JCM 16813 / HR100)</name>
    <dbReference type="NCBI Taxonomy" id="485915"/>
    <lineage>
        <taxon>Bacteria</taxon>
        <taxon>Pseudomonadati</taxon>
        <taxon>Thermodesulfobacteriota</taxon>
        <taxon>Desulfovibrionia</taxon>
        <taxon>Desulfovibrionales</taxon>
        <taxon>Desulfohalobiaceae</taxon>
        <taxon>Desulfohalobium</taxon>
    </lineage>
</organism>
<keyword evidence="1" id="KW-0812">Transmembrane</keyword>
<dbReference type="RefSeq" id="WP_015751814.1">
    <property type="nucleotide sequence ID" value="NC_013223.1"/>
</dbReference>
<name>C8X2M0_DESRD</name>
<gene>
    <name evidence="2" type="ordered locus">Dret_1380</name>
</gene>
<feature type="transmembrane region" description="Helical" evidence="1">
    <location>
        <begin position="21"/>
        <end position="38"/>
    </location>
</feature>
<protein>
    <submittedName>
        <fullName evidence="2">Membrane protein-like protein</fullName>
    </submittedName>
</protein>
<dbReference type="KEGG" id="drt:Dret_1380"/>
<dbReference type="STRING" id="485915.Dret_1380"/>
<keyword evidence="1" id="KW-0472">Membrane</keyword>
<dbReference type="OrthoDB" id="1752893at2"/>
<evidence type="ECO:0000256" key="1">
    <source>
        <dbReference type="SAM" id="Phobius"/>
    </source>
</evidence>
<dbReference type="PANTHER" id="PTHR39174:SF1">
    <property type="entry name" value="INNER MEMBRANE PROTEIN"/>
    <property type="match status" value="1"/>
</dbReference>
<evidence type="ECO:0000313" key="3">
    <source>
        <dbReference type="Proteomes" id="UP000001052"/>
    </source>
</evidence>
<accession>C8X2M0</accession>
<evidence type="ECO:0000313" key="2">
    <source>
        <dbReference type="EMBL" id="ACV68667.1"/>
    </source>
</evidence>
<keyword evidence="1" id="KW-1133">Transmembrane helix</keyword>
<feature type="transmembrane region" description="Helical" evidence="1">
    <location>
        <begin position="58"/>
        <end position="80"/>
    </location>
</feature>
<sequence length="100" mass="11551">MPKHTSVHTETDPRFLQAAKEAWACIVLAALNFLWWFATAYGLGTQPVEQYTWIWGLPAWFVWSCLLGLPLFVLFIFVTVQTIFKDVPLDAHLTEPDQER</sequence>
<dbReference type="eggNOG" id="COG3924">
    <property type="taxonomic scope" value="Bacteria"/>
</dbReference>
<reference evidence="2 3" key="2">
    <citation type="journal article" date="2010" name="Stand. Genomic Sci.">
        <title>Complete genome sequence of Desulfohalobium retbaense type strain (HR(100)).</title>
        <authorList>
            <person name="Spring S."/>
            <person name="Nolan M."/>
            <person name="Lapidus A."/>
            <person name="Glavina Del Rio T."/>
            <person name="Copeland A."/>
            <person name="Tice H."/>
            <person name="Cheng J.F."/>
            <person name="Lucas S."/>
            <person name="Land M."/>
            <person name="Chen F."/>
            <person name="Bruce D."/>
            <person name="Goodwin L."/>
            <person name="Pitluck S."/>
            <person name="Ivanova N."/>
            <person name="Mavromatis K."/>
            <person name="Mikhailova N."/>
            <person name="Pati A."/>
            <person name="Chen A."/>
            <person name="Palaniappan K."/>
            <person name="Hauser L."/>
            <person name="Chang Y.J."/>
            <person name="Jeffries C.D."/>
            <person name="Munk C."/>
            <person name="Kiss H."/>
            <person name="Chain P."/>
            <person name="Han C."/>
            <person name="Brettin T."/>
            <person name="Detter J.C."/>
            <person name="Schuler E."/>
            <person name="Goker M."/>
            <person name="Rohde M."/>
            <person name="Bristow J."/>
            <person name="Eisen J.A."/>
            <person name="Markowitz V."/>
            <person name="Hugenholtz P."/>
            <person name="Kyrpides N.C."/>
            <person name="Klenk H.P."/>
        </authorList>
    </citation>
    <scope>NUCLEOTIDE SEQUENCE [LARGE SCALE GENOMIC DNA]</scope>
    <source>
        <strain evidence="2 3">DSM 5692</strain>
    </source>
</reference>
<dbReference type="EMBL" id="CP001734">
    <property type="protein sequence ID" value="ACV68667.1"/>
    <property type="molecule type" value="Genomic_DNA"/>
</dbReference>
<dbReference type="InterPro" id="IPR010398">
    <property type="entry name" value="DUF997"/>
</dbReference>
<dbReference type="Pfam" id="PF06196">
    <property type="entry name" value="DUF997"/>
    <property type="match status" value="1"/>
</dbReference>
<keyword evidence="3" id="KW-1185">Reference proteome</keyword>
<dbReference type="AlphaFoldDB" id="C8X2M0"/>